<dbReference type="OrthoDB" id="3231685at2"/>
<dbReference type="Pfam" id="PF00395">
    <property type="entry name" value="SLH"/>
    <property type="match status" value="3"/>
</dbReference>
<proteinExistence type="predicted"/>
<dbReference type="RefSeq" id="WP_109056742.1">
    <property type="nucleotide sequence ID" value="NZ_QFFM01000008.1"/>
</dbReference>
<feature type="signal peptide" evidence="2">
    <location>
        <begin position="1"/>
        <end position="25"/>
    </location>
</feature>
<sequence length="401" mass="42658">MKRFGKAFIALISAGGILFGTAAVAESAVAATRWEGKPLYDLSVTPTTVSTQNVDQMQYSYSRNLDAELPPNNPTPDKVQATDASLIMALVVDGKSCINWGKDLTAQPSFCVPADGVSYVNDPNNVTADNLYSMFKIEVPTDGNKAPFTVGPTALPASLKSIITRGLKTPHVTGVDFWLTVGIGDGNANGSDSVRVQFSSSPAPSPDPSPSPSPSESPFPDVVKGQTPHYDDILWLANQKITSGYADGTFGGGRAVVRQDMAAFLYRLAGSPNFTPDWSKNPFSDVNANTGHAKEVMWLYSTGIAKGFADGTFGGTKQVTRQDMAAFLHRLATYLKASEPTGSGKTFTDVTSSTAHAQDIAWLSKTGVTNGYSDGSFGGLRPVVRQDMAAFLHRLKVNVLK</sequence>
<dbReference type="AlphaFoldDB" id="A0A2U2NAE2"/>
<gene>
    <name evidence="4" type="ORF">DF196_04760</name>
</gene>
<dbReference type="EMBL" id="QFFM01000008">
    <property type="protein sequence ID" value="PWG66125.1"/>
    <property type="molecule type" value="Genomic_DNA"/>
</dbReference>
<feature type="chain" id="PRO_5038488507" description="SLH domain-containing protein" evidence="2">
    <location>
        <begin position="26"/>
        <end position="401"/>
    </location>
</feature>
<feature type="region of interest" description="Disordered" evidence="1">
    <location>
        <begin position="190"/>
        <end position="223"/>
    </location>
</feature>
<evidence type="ECO:0000313" key="5">
    <source>
        <dbReference type="Proteomes" id="UP000245876"/>
    </source>
</evidence>
<feature type="domain" description="SLH" evidence="3">
    <location>
        <begin position="343"/>
        <end position="401"/>
    </location>
</feature>
<dbReference type="PROSITE" id="PS51272">
    <property type="entry name" value="SLH"/>
    <property type="match status" value="3"/>
</dbReference>
<evidence type="ECO:0000256" key="2">
    <source>
        <dbReference type="SAM" id="SignalP"/>
    </source>
</evidence>
<dbReference type="PANTHER" id="PTHR43308:SF5">
    <property type="entry name" value="S-LAYER PROTEIN _ PEPTIDOGLYCAN ENDO-BETA-N-ACETYLGLUCOSAMINIDASE"/>
    <property type="match status" value="1"/>
</dbReference>
<keyword evidence="2" id="KW-0732">Signal</keyword>
<reference evidence="4 5" key="1">
    <citation type="journal article" date="2018" name="Int. J. Syst. Evol. Microbiol.">
        <title>Bifidobacterium callitrichidarum sp. nov. from the faeces of the emperor tamarin (Saguinus imperator).</title>
        <authorList>
            <person name="Modesto M."/>
            <person name="Michelini S."/>
            <person name="Sansosti M.C."/>
            <person name="De Filippo C."/>
            <person name="Cavalieri D."/>
            <person name="Qvirist L."/>
            <person name="Andlid T."/>
            <person name="Spiezio C."/>
            <person name="Sandri C."/>
            <person name="Pascarelli S."/>
            <person name="Sgorbati B."/>
            <person name="Mattarelli P."/>
        </authorList>
    </citation>
    <scope>NUCLEOTIDE SEQUENCE [LARGE SCALE GENOMIC DNA]</scope>
    <source>
        <strain evidence="4 5">TRI 5</strain>
    </source>
</reference>
<dbReference type="InterPro" id="IPR051465">
    <property type="entry name" value="Cell_Envelope_Struct_Comp"/>
</dbReference>
<dbReference type="InterPro" id="IPR001119">
    <property type="entry name" value="SLH_dom"/>
</dbReference>
<feature type="domain" description="SLH" evidence="3">
    <location>
        <begin position="279"/>
        <end position="342"/>
    </location>
</feature>
<evidence type="ECO:0000259" key="3">
    <source>
        <dbReference type="PROSITE" id="PS51272"/>
    </source>
</evidence>
<dbReference type="Proteomes" id="UP000245876">
    <property type="component" value="Unassembled WGS sequence"/>
</dbReference>
<name>A0A2U2NAE2_9BIFI</name>
<accession>A0A2U2NAE2</accession>
<organism evidence="4 5">
    <name type="scientific">Bifidobacterium callitrichidarum</name>
    <dbReference type="NCBI Taxonomy" id="2052941"/>
    <lineage>
        <taxon>Bacteria</taxon>
        <taxon>Bacillati</taxon>
        <taxon>Actinomycetota</taxon>
        <taxon>Actinomycetes</taxon>
        <taxon>Bifidobacteriales</taxon>
        <taxon>Bifidobacteriaceae</taxon>
        <taxon>Bifidobacterium</taxon>
    </lineage>
</organism>
<protein>
    <recommendedName>
        <fullName evidence="3">SLH domain-containing protein</fullName>
    </recommendedName>
</protein>
<feature type="domain" description="SLH" evidence="3">
    <location>
        <begin position="216"/>
        <end position="278"/>
    </location>
</feature>
<comment type="caution">
    <text evidence="4">The sequence shown here is derived from an EMBL/GenBank/DDBJ whole genome shotgun (WGS) entry which is preliminary data.</text>
</comment>
<keyword evidence="5" id="KW-1185">Reference proteome</keyword>
<dbReference type="PANTHER" id="PTHR43308">
    <property type="entry name" value="OUTER MEMBRANE PROTEIN ALPHA-RELATED"/>
    <property type="match status" value="1"/>
</dbReference>
<feature type="compositionally biased region" description="Pro residues" evidence="1">
    <location>
        <begin position="203"/>
        <end position="217"/>
    </location>
</feature>
<evidence type="ECO:0000256" key="1">
    <source>
        <dbReference type="SAM" id="MobiDB-lite"/>
    </source>
</evidence>
<evidence type="ECO:0000313" key="4">
    <source>
        <dbReference type="EMBL" id="PWG66125.1"/>
    </source>
</evidence>